<feature type="transmembrane region" description="Helical" evidence="10">
    <location>
        <begin position="102"/>
        <end position="123"/>
    </location>
</feature>
<feature type="transmembrane region" description="Helical" evidence="10">
    <location>
        <begin position="620"/>
        <end position="641"/>
    </location>
</feature>
<evidence type="ECO:0000256" key="6">
    <source>
        <dbReference type="ARBA" id="ARBA00022989"/>
    </source>
</evidence>
<feature type="compositionally biased region" description="Polar residues" evidence="9">
    <location>
        <begin position="45"/>
        <end position="55"/>
    </location>
</feature>
<protein>
    <recommendedName>
        <fullName evidence="11">Sodium/calcium exchanger membrane region domain-containing protein</fullName>
    </recommendedName>
</protein>
<feature type="domain" description="Sodium/calcium exchanger membrane region" evidence="11">
    <location>
        <begin position="518"/>
        <end position="668"/>
    </location>
</feature>
<keyword evidence="4" id="KW-0597">Phosphoprotein</keyword>
<dbReference type="GO" id="GO:0015369">
    <property type="term" value="F:calcium:proton antiporter activity"/>
    <property type="evidence" value="ECO:0007669"/>
    <property type="project" value="TreeGrafter"/>
</dbReference>
<feature type="region of interest" description="Disordered" evidence="9">
    <location>
        <begin position="490"/>
        <end position="510"/>
    </location>
</feature>
<evidence type="ECO:0000256" key="2">
    <source>
        <dbReference type="ARBA" id="ARBA00008170"/>
    </source>
</evidence>
<comment type="similarity">
    <text evidence="2">Belongs to the Ca(2+):cation antiporter (CaCA) (TC 2.A.19) family.</text>
</comment>
<dbReference type="GO" id="GO:0005774">
    <property type="term" value="C:vacuolar membrane"/>
    <property type="evidence" value="ECO:0007669"/>
    <property type="project" value="UniProtKB-ARBA"/>
</dbReference>
<evidence type="ECO:0000313" key="13">
    <source>
        <dbReference type="Proteomes" id="UP000663827"/>
    </source>
</evidence>
<dbReference type="Pfam" id="PF01699">
    <property type="entry name" value="Na_Ca_ex"/>
    <property type="match status" value="2"/>
</dbReference>
<dbReference type="InterPro" id="IPR044880">
    <property type="entry name" value="NCX_ion-bd_dom_sf"/>
</dbReference>
<keyword evidence="3" id="KW-0813">Transport</keyword>
<dbReference type="GO" id="GO:0012505">
    <property type="term" value="C:endomembrane system"/>
    <property type="evidence" value="ECO:0007669"/>
    <property type="project" value="UniProtKB-SubCell"/>
</dbReference>
<dbReference type="Gene3D" id="1.20.1420.30">
    <property type="entry name" value="NCX, central ion-binding region"/>
    <property type="match status" value="2"/>
</dbReference>
<dbReference type="InterPro" id="IPR004713">
    <property type="entry name" value="CaH_exchang"/>
</dbReference>
<evidence type="ECO:0000256" key="5">
    <source>
        <dbReference type="ARBA" id="ARBA00022692"/>
    </source>
</evidence>
<dbReference type="PANTHER" id="PTHR31503">
    <property type="entry name" value="VACUOLAR CALCIUM ION TRANSPORTER"/>
    <property type="match status" value="1"/>
</dbReference>
<proteinExistence type="inferred from homology"/>
<dbReference type="Proteomes" id="UP000663827">
    <property type="component" value="Unassembled WGS sequence"/>
</dbReference>
<evidence type="ECO:0000256" key="9">
    <source>
        <dbReference type="SAM" id="MobiDB-lite"/>
    </source>
</evidence>
<feature type="transmembrane region" description="Helical" evidence="10">
    <location>
        <begin position="187"/>
        <end position="206"/>
    </location>
</feature>
<feature type="transmembrane region" description="Helical" evidence="10">
    <location>
        <begin position="588"/>
        <end position="608"/>
    </location>
</feature>
<feature type="transmembrane region" description="Helical" evidence="10">
    <location>
        <begin position="153"/>
        <end position="175"/>
    </location>
</feature>
<reference evidence="12" key="1">
    <citation type="submission" date="2021-01" db="EMBL/GenBank/DDBJ databases">
        <authorList>
            <person name="Kaushik A."/>
        </authorList>
    </citation>
    <scope>NUCLEOTIDE SEQUENCE</scope>
    <source>
        <strain evidence="12">AG5</strain>
    </source>
</reference>
<comment type="subcellular location">
    <subcellularLocation>
        <location evidence="1">Endomembrane system</location>
        <topology evidence="1">Multi-pass membrane protein</topology>
    </subcellularLocation>
</comment>
<sequence length="713" mass="77386">MAKLNSALLRHMWRHPLKIRFCAAPPGVVVPTPPNASDSEDQDDGASTPNANGNAGPSYVVKKTRLQPGQAVLTSGRARQYGGRSTVLMCTYRALGLKYYKYTVGGVNIMFINLIPIVFFVIFDAMVLERLADRKRERGEHVHWILNALTQRAFIFTMSLASVIPLSYFIGMAVASISAQSSIGMGAVINATFGSIIEIILYGIALTDGKGRLVEGSIVGSLLAGVLLMPGASMCSGAMRHKEQRFNAKSAGVTSTMLIMAIIGVVCPTLFYQTYGNFQLVCDGCPTTLPGHKLPADAPWACHHCRYEHPDPTSDPFYQETVKSLMYFCSVILLLSYLIGLWFSLRTHATSIWQNPQQLMQPSEMPLSTGSLRGGAAARLGILPTHQRTLNRKISAATLTGILTGGSSAPNQGGNTGPNSSPNQSKRLALPPPPQFPHGTMTPVLESVQHTMNDNQQLQPTQFTADDFTRAVAVATVSALRHQQVGHRRAIESTGHEHAAEGGQGGHDAPSWSRGVSASVLLACTALYAIIAEILVDEVDVVLEGSGIDEKFLGITLFALVPNTTEFMNAMSFALTGNIALSMEIGSAYALQVCLLQIPAMVAFSAWWDPQTMGTSADTFTLIFPRWDVITIILSIFLLTYTYIEAKSNYHRGSILIFSYLVLVSGFYFAPPPSSPGGREELTMLSRFSEVVPASALSWKMWADAWLKSLWSR</sequence>
<evidence type="ECO:0000256" key="7">
    <source>
        <dbReference type="ARBA" id="ARBA00023065"/>
    </source>
</evidence>
<dbReference type="FunFam" id="1.20.1420.30:FF:000014">
    <property type="entry name" value="Cation/H+ exchanger protein 2"/>
    <property type="match status" value="1"/>
</dbReference>
<organism evidence="12 13">
    <name type="scientific">Rhizoctonia solani</name>
    <dbReference type="NCBI Taxonomy" id="456999"/>
    <lineage>
        <taxon>Eukaryota</taxon>
        <taxon>Fungi</taxon>
        <taxon>Dikarya</taxon>
        <taxon>Basidiomycota</taxon>
        <taxon>Agaricomycotina</taxon>
        <taxon>Agaricomycetes</taxon>
        <taxon>Cantharellales</taxon>
        <taxon>Ceratobasidiaceae</taxon>
        <taxon>Rhizoctonia</taxon>
    </lineage>
</organism>
<feature type="compositionally biased region" description="Polar residues" evidence="9">
    <location>
        <begin position="405"/>
        <end position="426"/>
    </location>
</feature>
<feature type="transmembrane region" description="Helical" evidence="10">
    <location>
        <begin position="218"/>
        <end position="239"/>
    </location>
</feature>
<evidence type="ECO:0000259" key="11">
    <source>
        <dbReference type="Pfam" id="PF01699"/>
    </source>
</evidence>
<evidence type="ECO:0000256" key="8">
    <source>
        <dbReference type="ARBA" id="ARBA00023136"/>
    </source>
</evidence>
<accession>A0A8H3E0N4</accession>
<keyword evidence="6 10" id="KW-1133">Transmembrane helix</keyword>
<dbReference type="PANTHER" id="PTHR31503:SF10">
    <property type="entry name" value="VNX1 PROTEIN"/>
    <property type="match status" value="1"/>
</dbReference>
<feature type="transmembrane region" description="Helical" evidence="10">
    <location>
        <begin position="653"/>
        <end position="670"/>
    </location>
</feature>
<dbReference type="GO" id="GO:0006874">
    <property type="term" value="P:intracellular calcium ion homeostasis"/>
    <property type="evidence" value="ECO:0007669"/>
    <property type="project" value="TreeGrafter"/>
</dbReference>
<evidence type="ECO:0000256" key="10">
    <source>
        <dbReference type="SAM" id="Phobius"/>
    </source>
</evidence>
<dbReference type="AlphaFoldDB" id="A0A8H3E0N4"/>
<feature type="transmembrane region" description="Helical" evidence="10">
    <location>
        <begin position="325"/>
        <end position="345"/>
    </location>
</feature>
<comment type="caution">
    <text evidence="12">The sequence shown here is derived from an EMBL/GenBank/DDBJ whole genome shotgun (WGS) entry which is preliminary data.</text>
</comment>
<name>A0A8H3E0N4_9AGAM</name>
<keyword evidence="7" id="KW-0406">Ion transport</keyword>
<dbReference type="EMBL" id="CAJNJQ010002380">
    <property type="protein sequence ID" value="CAE7173897.1"/>
    <property type="molecule type" value="Genomic_DNA"/>
</dbReference>
<feature type="compositionally biased region" description="Basic and acidic residues" evidence="9">
    <location>
        <begin position="490"/>
        <end position="500"/>
    </location>
</feature>
<keyword evidence="5 10" id="KW-0812">Transmembrane</keyword>
<dbReference type="InterPro" id="IPR004837">
    <property type="entry name" value="NaCa_Exmemb"/>
</dbReference>
<evidence type="ECO:0000256" key="3">
    <source>
        <dbReference type="ARBA" id="ARBA00022448"/>
    </source>
</evidence>
<keyword evidence="8 10" id="KW-0472">Membrane</keyword>
<gene>
    <name evidence="12" type="ORF">RDB_LOCUS109484</name>
</gene>
<feature type="domain" description="Sodium/calcium exchanger membrane region" evidence="11">
    <location>
        <begin position="154"/>
        <end position="344"/>
    </location>
</feature>
<feature type="region of interest" description="Disordered" evidence="9">
    <location>
        <begin position="402"/>
        <end position="438"/>
    </location>
</feature>
<evidence type="ECO:0000256" key="1">
    <source>
        <dbReference type="ARBA" id="ARBA00004127"/>
    </source>
</evidence>
<feature type="transmembrane region" description="Helical" evidence="10">
    <location>
        <begin position="251"/>
        <end position="271"/>
    </location>
</feature>
<evidence type="ECO:0000256" key="4">
    <source>
        <dbReference type="ARBA" id="ARBA00022553"/>
    </source>
</evidence>
<evidence type="ECO:0000313" key="12">
    <source>
        <dbReference type="EMBL" id="CAE7173897.1"/>
    </source>
</evidence>
<feature type="region of interest" description="Disordered" evidence="9">
    <location>
        <begin position="32"/>
        <end position="59"/>
    </location>
</feature>